<feature type="region of interest" description="Disordered" evidence="1">
    <location>
        <begin position="1"/>
        <end position="61"/>
    </location>
</feature>
<keyword evidence="3" id="KW-1185">Reference proteome</keyword>
<evidence type="ECO:0000256" key="1">
    <source>
        <dbReference type="SAM" id="MobiDB-lite"/>
    </source>
</evidence>
<protein>
    <recommendedName>
        <fullName evidence="4">Endonuclease/exonuclease/phosphatase domain-containing protein</fullName>
    </recommendedName>
</protein>
<accession>A0A6J8AFF4</accession>
<dbReference type="EMBL" id="CACVKT020001360">
    <property type="protein sequence ID" value="CAC5367388.1"/>
    <property type="molecule type" value="Genomic_DNA"/>
</dbReference>
<dbReference type="Proteomes" id="UP000507470">
    <property type="component" value="Unassembled WGS sequence"/>
</dbReference>
<dbReference type="Gene3D" id="3.60.10.10">
    <property type="entry name" value="Endonuclease/exonuclease/phosphatase"/>
    <property type="match status" value="1"/>
</dbReference>
<evidence type="ECO:0000313" key="3">
    <source>
        <dbReference type="Proteomes" id="UP000507470"/>
    </source>
</evidence>
<evidence type="ECO:0000313" key="2">
    <source>
        <dbReference type="EMBL" id="CAC5367388.1"/>
    </source>
</evidence>
<dbReference type="OrthoDB" id="6082598at2759"/>
<feature type="compositionally biased region" description="Polar residues" evidence="1">
    <location>
        <begin position="19"/>
        <end position="61"/>
    </location>
</feature>
<dbReference type="InterPro" id="IPR036691">
    <property type="entry name" value="Endo/exonu/phosph_ase_sf"/>
</dbReference>
<organism evidence="2 3">
    <name type="scientific">Mytilus coruscus</name>
    <name type="common">Sea mussel</name>
    <dbReference type="NCBI Taxonomy" id="42192"/>
    <lineage>
        <taxon>Eukaryota</taxon>
        <taxon>Metazoa</taxon>
        <taxon>Spiralia</taxon>
        <taxon>Lophotrochozoa</taxon>
        <taxon>Mollusca</taxon>
        <taxon>Bivalvia</taxon>
        <taxon>Autobranchia</taxon>
        <taxon>Pteriomorphia</taxon>
        <taxon>Mytilida</taxon>
        <taxon>Mytiloidea</taxon>
        <taxon>Mytilidae</taxon>
        <taxon>Mytilinae</taxon>
        <taxon>Mytilus</taxon>
    </lineage>
</organism>
<name>A0A6J8AFF4_MYTCO</name>
<evidence type="ECO:0008006" key="4">
    <source>
        <dbReference type="Google" id="ProtNLM"/>
    </source>
</evidence>
<gene>
    <name evidence="2" type="ORF">MCOR_7310</name>
</gene>
<sequence length="322" mass="36762">MQNKEGKKGKKRKNDTKDQNISGENPTNKQTNEQKNSTHSTSKNVNKHIGTQSELTKTNTMTSFCNSPNVVKEKQPYPPYQQYVQPMQPMQPIPSPGFNQMSPMQGYYNMASQSPGNNMIPQSLPLSQSTMNIGPYTNVRRGRDFNSRTASLQDFNDLVDTDDFLAQNLIDINEFSNVNILDKLDIQRKRHSVDLSVNTYGRKLIQLCKNNNMYIMNGRIGNDEEGKPTSKNTSVIDYAISTADVFYLVKNFDVLPFSNLYSDIHCPLELVLSCNNTMQSNVYINVESGENNTYIGKWNHDQVNEYKDNIDKEMYLNCYPLL</sequence>
<proteinExistence type="predicted"/>
<reference evidence="2 3" key="1">
    <citation type="submission" date="2020-06" db="EMBL/GenBank/DDBJ databases">
        <authorList>
            <person name="Li R."/>
            <person name="Bekaert M."/>
        </authorList>
    </citation>
    <scope>NUCLEOTIDE SEQUENCE [LARGE SCALE GENOMIC DNA]</scope>
    <source>
        <strain evidence="3">wild</strain>
    </source>
</reference>
<dbReference type="AlphaFoldDB" id="A0A6J8AFF4"/>